<gene>
    <name evidence="4" type="ORF">P5X88_04290</name>
</gene>
<dbReference type="InterPro" id="IPR052419">
    <property type="entry name" value="5_3-deoxyribonucleotidase-like"/>
</dbReference>
<proteinExistence type="inferred from homology"/>
<dbReference type="PANTHER" id="PTHR35134">
    <property type="entry name" value="NUCLEOTIDASE YQFW-RELATED"/>
    <property type="match status" value="1"/>
</dbReference>
<organism evidence="4 5">
    <name type="scientific">Heyndrickxia oleronia</name>
    <dbReference type="NCBI Taxonomy" id="38875"/>
    <lineage>
        <taxon>Bacteria</taxon>
        <taxon>Bacillati</taxon>
        <taxon>Bacillota</taxon>
        <taxon>Bacilli</taxon>
        <taxon>Bacillales</taxon>
        <taxon>Bacillaceae</taxon>
        <taxon>Heyndrickxia</taxon>
    </lineage>
</organism>
<evidence type="ECO:0000256" key="3">
    <source>
        <dbReference type="PIRNR" id="PIRNR021362"/>
    </source>
</evidence>
<dbReference type="EMBL" id="JAROYP010000002">
    <property type="protein sequence ID" value="MDH5160144.1"/>
    <property type="molecule type" value="Genomic_DNA"/>
</dbReference>
<evidence type="ECO:0000313" key="5">
    <source>
        <dbReference type="Proteomes" id="UP001159179"/>
    </source>
</evidence>
<dbReference type="AlphaFoldDB" id="A0AAW6SUA4"/>
<dbReference type="InterPro" id="IPR009206">
    <property type="entry name" value="Nucleotidase_putative"/>
</dbReference>
<sequence length="191" mass="22713">MIKKRFGIDIDGTVTHPDSLIPYINDKYHLKLTLEDITEYELTNVINIPPKEFYEWFTESEPIIYSESPLAIGAKEVLTKWKEQFQLFFISARSSHLLDVTEKWFNKNDLHYHHIELIGSHHKIETAKKYEVDLFMEDKHDNAVMIHEELGIPVILFDTPYNRDPIPEGVIRVKNWYEAEKWVEAWIKNQQ</sequence>
<dbReference type="EC" id="3.1.3.-" evidence="3"/>
<protein>
    <recommendedName>
        <fullName evidence="3">Nucleotidase</fullName>
        <ecNumber evidence="3">3.1.3.-</ecNumber>
    </recommendedName>
</protein>
<accession>A0AAW6SUA4</accession>
<dbReference type="Gene3D" id="3.40.50.1000">
    <property type="entry name" value="HAD superfamily/HAD-like"/>
    <property type="match status" value="1"/>
</dbReference>
<evidence type="ECO:0000313" key="4">
    <source>
        <dbReference type="EMBL" id="MDH5160144.1"/>
    </source>
</evidence>
<dbReference type="PIRSF" id="PIRSF021362">
    <property type="entry name" value="UCP021362_HAD"/>
    <property type="match status" value="1"/>
</dbReference>
<dbReference type="Proteomes" id="UP001159179">
    <property type="component" value="Unassembled WGS sequence"/>
</dbReference>
<dbReference type="PANTHER" id="PTHR35134:SF2">
    <property type="entry name" value="NUCLEOTIDASE YQFW-RELATED"/>
    <property type="match status" value="1"/>
</dbReference>
<reference evidence="4" key="1">
    <citation type="submission" date="2023-03" db="EMBL/GenBank/DDBJ databases">
        <title>Bacterial isolates from washroom surfaces on a university campus.</title>
        <authorList>
            <person name="Holman D.B."/>
            <person name="Gzyl K.E."/>
            <person name="Taheri A.E."/>
        </authorList>
    </citation>
    <scope>NUCLEOTIDE SEQUENCE</scope>
    <source>
        <strain evidence="4">RD03</strain>
    </source>
</reference>
<evidence type="ECO:0000256" key="1">
    <source>
        <dbReference type="ARBA" id="ARBA00009589"/>
    </source>
</evidence>
<dbReference type="InterPro" id="IPR036412">
    <property type="entry name" value="HAD-like_sf"/>
</dbReference>
<evidence type="ECO:0000256" key="2">
    <source>
        <dbReference type="ARBA" id="ARBA00022801"/>
    </source>
</evidence>
<dbReference type="InterPro" id="IPR023214">
    <property type="entry name" value="HAD_sf"/>
</dbReference>
<keyword evidence="2 3" id="KW-0378">Hydrolase</keyword>
<dbReference type="RefSeq" id="WP_058002164.1">
    <property type="nucleotide sequence ID" value="NZ_JAROYP010000002.1"/>
</dbReference>
<dbReference type="GO" id="GO:0016787">
    <property type="term" value="F:hydrolase activity"/>
    <property type="evidence" value="ECO:0007669"/>
    <property type="project" value="UniProtKB-KW"/>
</dbReference>
<name>A0AAW6SUA4_9BACI</name>
<dbReference type="SUPFAM" id="SSF56784">
    <property type="entry name" value="HAD-like"/>
    <property type="match status" value="1"/>
</dbReference>
<comment type="similarity">
    <text evidence="1 3">Belongs to the 5'(3')-deoxyribonucleotidase family.</text>
</comment>
<comment type="caution">
    <text evidence="4">The sequence shown here is derived from an EMBL/GenBank/DDBJ whole genome shotgun (WGS) entry which is preliminary data.</text>
</comment>